<reference evidence="6" key="3">
    <citation type="submission" date="2025-09" db="UniProtKB">
        <authorList>
            <consortium name="Ensembl"/>
        </authorList>
    </citation>
    <scope>IDENTIFICATION</scope>
</reference>
<evidence type="ECO:0000256" key="1">
    <source>
        <dbReference type="ARBA" id="ARBA00005429"/>
    </source>
</evidence>
<dbReference type="SUPFAM" id="SSF52540">
    <property type="entry name" value="P-loop containing nucleoside triphosphate hydrolases"/>
    <property type="match status" value="1"/>
</dbReference>
<evidence type="ECO:0000259" key="5">
    <source>
        <dbReference type="PROSITE" id="PS51716"/>
    </source>
</evidence>
<dbReference type="FunFam" id="3.40.50.300:FF:000541">
    <property type="entry name" value="Immunity related GTPase M"/>
    <property type="match status" value="1"/>
</dbReference>
<dbReference type="GO" id="GO:0005525">
    <property type="term" value="F:GTP binding"/>
    <property type="evidence" value="ECO:0007669"/>
    <property type="project" value="UniProtKB-KW"/>
</dbReference>
<dbReference type="PANTHER" id="PTHR32341:SF10">
    <property type="entry name" value="INTERFERON-INDUCIBLE GTPASE 5"/>
    <property type="match status" value="1"/>
</dbReference>
<dbReference type="Ensembl" id="ENSECRT00000025173.1">
    <property type="protein sequence ID" value="ENSECRP00000024637.1"/>
    <property type="gene ID" value="ENSECRG00000016688.1"/>
</dbReference>
<accession>A0A8C4T0U4</accession>
<dbReference type="GO" id="GO:0016787">
    <property type="term" value="F:hydrolase activity"/>
    <property type="evidence" value="ECO:0007669"/>
    <property type="project" value="UniProtKB-KW"/>
</dbReference>
<dbReference type="Proteomes" id="UP000694620">
    <property type="component" value="Chromosome 17"/>
</dbReference>
<evidence type="ECO:0000313" key="7">
    <source>
        <dbReference type="Proteomes" id="UP000694620"/>
    </source>
</evidence>
<dbReference type="Gene3D" id="3.40.50.300">
    <property type="entry name" value="P-loop containing nucleotide triphosphate hydrolases"/>
    <property type="match status" value="1"/>
</dbReference>
<keyword evidence="3" id="KW-0378">Hydrolase</keyword>
<keyword evidence="2" id="KW-0547">Nucleotide-binding</keyword>
<dbReference type="InterPro" id="IPR007743">
    <property type="entry name" value="Immunity-related_GTPase-like"/>
</dbReference>
<evidence type="ECO:0000256" key="4">
    <source>
        <dbReference type="ARBA" id="ARBA00023134"/>
    </source>
</evidence>
<dbReference type="InterPro" id="IPR027417">
    <property type="entry name" value="P-loop_NTPase"/>
</dbReference>
<dbReference type="AlphaFoldDB" id="A0A8C4T0U4"/>
<dbReference type="InterPro" id="IPR030385">
    <property type="entry name" value="G_IRG_dom"/>
</dbReference>
<dbReference type="GO" id="GO:0016020">
    <property type="term" value="C:membrane"/>
    <property type="evidence" value="ECO:0007669"/>
    <property type="project" value="InterPro"/>
</dbReference>
<evidence type="ECO:0000256" key="2">
    <source>
        <dbReference type="ARBA" id="ARBA00022741"/>
    </source>
</evidence>
<keyword evidence="4" id="KW-0342">GTP-binding</keyword>
<proteinExistence type="inferred from homology"/>
<reference evidence="6" key="1">
    <citation type="submission" date="2021-06" db="EMBL/GenBank/DDBJ databases">
        <authorList>
            <consortium name="Wellcome Sanger Institute Data Sharing"/>
        </authorList>
    </citation>
    <scope>NUCLEOTIDE SEQUENCE [LARGE SCALE GENOMIC DNA]</scope>
</reference>
<evidence type="ECO:0000256" key="3">
    <source>
        <dbReference type="ARBA" id="ARBA00022801"/>
    </source>
</evidence>
<protein>
    <submittedName>
        <fullName evidence="6">Immunity related GTPase cinema</fullName>
    </submittedName>
</protein>
<dbReference type="PROSITE" id="PS51716">
    <property type="entry name" value="G_IRG"/>
    <property type="match status" value="1"/>
</dbReference>
<sequence length="461" mass="52842">MGDEPFEIIENEEINAIQEEFESGGLTAAAVRIQSRLDELDSVELNIAVTGESGSGKSTFVNSIRGLCDEDENAPTMYSYPKYPNVRLWDLPGIGTMNFKADEYLEQVNFAQYDFFIIIASDRFKQNHLMLAQEIEKMGKYFYFVRSKIDADLHASKIRRKSTFNEKKILMEVRQDCTECLQPLEKKCPQIFLISGFDLCLYDFPLLEETLERELPEHKRFVFLQALPNISLQICQRKKKELHSRIWQFATLSCAVATVPIPGLSVACDVTILVSELKKYYFTFGLDDKSLNSLAIRFDKPVEDLKSVIQSPLAKEISTDVVIKLLTSGAVGGLMMFEYFVSTIPIIGSFAAGGISFATTYCLLHNCLEELARDAKRVLEKAFESEYFYSMLLPFSKHILKTSVGECSRLHLLHNLKCLFQYINVKIHSRYQGWSQFKSELNNSNSNEKLEFNNYRKQTWN</sequence>
<keyword evidence="7" id="KW-1185">Reference proteome</keyword>
<reference evidence="6" key="2">
    <citation type="submission" date="2025-08" db="UniProtKB">
        <authorList>
            <consortium name="Ensembl"/>
        </authorList>
    </citation>
    <scope>IDENTIFICATION</scope>
</reference>
<evidence type="ECO:0000313" key="6">
    <source>
        <dbReference type="Ensembl" id="ENSECRP00000024637.1"/>
    </source>
</evidence>
<name>A0A8C4T0U4_ERPCA</name>
<feature type="domain" description="IRG-type G" evidence="5">
    <location>
        <begin position="43"/>
        <end position="214"/>
    </location>
</feature>
<dbReference type="PANTHER" id="PTHR32341">
    <property type="entry name" value="INTERFERON-INDUCIBLE GTPASE"/>
    <property type="match status" value="1"/>
</dbReference>
<dbReference type="InterPro" id="IPR051515">
    <property type="entry name" value="IRG"/>
</dbReference>
<dbReference type="Pfam" id="PF05049">
    <property type="entry name" value="IIGP"/>
    <property type="match status" value="1"/>
</dbReference>
<dbReference type="GeneTree" id="ENSGT00950000183007"/>
<organism evidence="6 7">
    <name type="scientific">Erpetoichthys calabaricus</name>
    <name type="common">Rope fish</name>
    <name type="synonym">Calamoichthys calabaricus</name>
    <dbReference type="NCBI Taxonomy" id="27687"/>
    <lineage>
        <taxon>Eukaryota</taxon>
        <taxon>Metazoa</taxon>
        <taxon>Chordata</taxon>
        <taxon>Craniata</taxon>
        <taxon>Vertebrata</taxon>
        <taxon>Euteleostomi</taxon>
        <taxon>Actinopterygii</taxon>
        <taxon>Polypteriformes</taxon>
        <taxon>Polypteridae</taxon>
        <taxon>Erpetoichthys</taxon>
    </lineage>
</organism>
<comment type="similarity">
    <text evidence="1">Belongs to the TRAFAC class dynamin-like GTPase superfamily. IRG family.</text>
</comment>